<evidence type="ECO:0000259" key="3">
    <source>
        <dbReference type="PROSITE" id="PS50157"/>
    </source>
</evidence>
<dbReference type="EMBL" id="UYWY01022588">
    <property type="protein sequence ID" value="VDM46348.1"/>
    <property type="molecule type" value="Genomic_DNA"/>
</dbReference>
<evidence type="ECO:0000313" key="5">
    <source>
        <dbReference type="Proteomes" id="UP000050794"/>
    </source>
</evidence>
<name>A0A183V2Q7_TOXCA</name>
<dbReference type="Proteomes" id="UP000050794">
    <property type="component" value="Unassembled WGS sequence"/>
</dbReference>
<dbReference type="WBParaSite" id="TCNE_0001502701-mRNA-1">
    <property type="protein sequence ID" value="TCNE_0001502701-mRNA-1"/>
    <property type="gene ID" value="TCNE_0001502701"/>
</dbReference>
<reference evidence="4 5" key="2">
    <citation type="submission" date="2018-11" db="EMBL/GenBank/DDBJ databases">
        <authorList>
            <consortium name="Pathogen Informatics"/>
        </authorList>
    </citation>
    <scope>NUCLEOTIDE SEQUENCE [LARGE SCALE GENOMIC DNA]</scope>
</reference>
<organism evidence="5 6">
    <name type="scientific">Toxocara canis</name>
    <name type="common">Canine roundworm</name>
    <dbReference type="NCBI Taxonomy" id="6265"/>
    <lineage>
        <taxon>Eukaryota</taxon>
        <taxon>Metazoa</taxon>
        <taxon>Ecdysozoa</taxon>
        <taxon>Nematoda</taxon>
        <taxon>Chromadorea</taxon>
        <taxon>Rhabditida</taxon>
        <taxon>Spirurina</taxon>
        <taxon>Ascaridomorpha</taxon>
        <taxon>Ascaridoidea</taxon>
        <taxon>Toxocaridae</taxon>
        <taxon>Toxocara</taxon>
    </lineage>
</organism>
<gene>
    <name evidence="4" type="ORF">TCNE_LOCUS15027</name>
</gene>
<dbReference type="InterPro" id="IPR013087">
    <property type="entry name" value="Znf_C2H2_type"/>
</dbReference>
<sequence length="366" mass="40441">MSAAKNMLNMGRMSPASVDSGFDSSFPSSPDSSSIDSPRLHATVVSDTLRCLTTNISPTKCPLLLKEAHIPEPCCSSRSSPSLSSSGYGSSLPSSASQTSLSSFSSRVDCLDLSSLKEPLSIVCERPESVFVQPVDLPNVIDSEHSSNHNGEKADEELKVESFTDCPSTSSSTCYIDEPSLTSRQERLRSECHWDKCTNRFRCDNDMYDHVVKNHLEPLRPPDCLSPTSRGRCSPKSRLKNLACKWGDCKMFLWLEDHFATRHAGKAQPYRCLIEGCSLRFTLKRALEDHLRSGHEKAKDMDDSSDLLDVAQTGWVFHQREVELIEELSNSGFLCMTGTRHYLCPQIGQGSIFSESSGFHSVGANI</sequence>
<evidence type="ECO:0000256" key="2">
    <source>
        <dbReference type="SAM" id="MobiDB-lite"/>
    </source>
</evidence>
<reference evidence="6" key="1">
    <citation type="submission" date="2016-06" db="UniProtKB">
        <authorList>
            <consortium name="WormBaseParasite"/>
        </authorList>
    </citation>
    <scope>IDENTIFICATION</scope>
</reference>
<feature type="region of interest" description="Disordered" evidence="2">
    <location>
        <begin position="1"/>
        <end position="38"/>
    </location>
</feature>
<proteinExistence type="predicted"/>
<dbReference type="GO" id="GO:0008270">
    <property type="term" value="F:zinc ion binding"/>
    <property type="evidence" value="ECO:0007669"/>
    <property type="project" value="UniProtKB-KW"/>
</dbReference>
<dbReference type="AlphaFoldDB" id="A0A183V2Q7"/>
<evidence type="ECO:0000313" key="4">
    <source>
        <dbReference type="EMBL" id="VDM46348.1"/>
    </source>
</evidence>
<keyword evidence="1" id="KW-0479">Metal-binding</keyword>
<keyword evidence="5" id="KW-1185">Reference proteome</keyword>
<dbReference type="Gene3D" id="3.30.160.60">
    <property type="entry name" value="Classic Zinc Finger"/>
    <property type="match status" value="1"/>
</dbReference>
<feature type="domain" description="C2H2-type" evidence="3">
    <location>
        <begin position="270"/>
        <end position="300"/>
    </location>
</feature>
<feature type="compositionally biased region" description="Low complexity" evidence="2">
    <location>
        <begin position="17"/>
        <end position="37"/>
    </location>
</feature>
<accession>A0A183V2Q7</accession>
<keyword evidence="1" id="KW-0862">Zinc</keyword>
<protein>
    <submittedName>
        <fullName evidence="6">C2H2-type domain-containing protein</fullName>
    </submittedName>
</protein>
<evidence type="ECO:0000313" key="6">
    <source>
        <dbReference type="WBParaSite" id="TCNE_0001502701-mRNA-1"/>
    </source>
</evidence>
<evidence type="ECO:0000256" key="1">
    <source>
        <dbReference type="PROSITE-ProRule" id="PRU00042"/>
    </source>
</evidence>
<dbReference type="SMART" id="SM00355">
    <property type="entry name" value="ZnF_C2H2"/>
    <property type="match status" value="2"/>
</dbReference>
<keyword evidence="1" id="KW-0863">Zinc-finger</keyword>
<dbReference type="PROSITE" id="PS00028">
    <property type="entry name" value="ZINC_FINGER_C2H2_1"/>
    <property type="match status" value="1"/>
</dbReference>
<dbReference type="PROSITE" id="PS50157">
    <property type="entry name" value="ZINC_FINGER_C2H2_2"/>
    <property type="match status" value="1"/>
</dbReference>